<protein>
    <submittedName>
        <fullName evidence="2">Uncharacterized protein</fullName>
    </submittedName>
</protein>
<proteinExistence type="predicted"/>
<dbReference type="Proteomes" id="UP000018144">
    <property type="component" value="Unassembled WGS sequence"/>
</dbReference>
<gene>
    <name evidence="2" type="ORF">PCON_13511</name>
</gene>
<reference evidence="2 3" key="1">
    <citation type="journal article" date="2013" name="PLoS Genet.">
        <title>The genome and development-dependent transcriptomes of Pyronema confluens: a window into fungal evolution.</title>
        <authorList>
            <person name="Traeger S."/>
            <person name="Altegoer F."/>
            <person name="Freitag M."/>
            <person name="Gabaldon T."/>
            <person name="Kempken F."/>
            <person name="Kumar A."/>
            <person name="Marcet-Houben M."/>
            <person name="Poggeler S."/>
            <person name="Stajich J.E."/>
            <person name="Nowrousian M."/>
        </authorList>
    </citation>
    <scope>NUCLEOTIDE SEQUENCE [LARGE SCALE GENOMIC DNA]</scope>
    <source>
        <strain evidence="3">CBS 100304</strain>
        <tissue evidence="2">Vegetative mycelium</tissue>
    </source>
</reference>
<evidence type="ECO:0000313" key="3">
    <source>
        <dbReference type="Proteomes" id="UP000018144"/>
    </source>
</evidence>
<feature type="region of interest" description="Disordered" evidence="1">
    <location>
        <begin position="1"/>
        <end position="53"/>
    </location>
</feature>
<sequence>MGHPWARLETAPNSRHSYLSLPTAQGARPPACPTARVGHGRSGMVWRFSSPGR</sequence>
<accession>U4LT76</accession>
<name>U4LT76_PYROM</name>
<dbReference type="EMBL" id="HF935906">
    <property type="protein sequence ID" value="CCX32660.1"/>
    <property type="molecule type" value="Genomic_DNA"/>
</dbReference>
<keyword evidence="3" id="KW-1185">Reference proteome</keyword>
<evidence type="ECO:0000256" key="1">
    <source>
        <dbReference type="SAM" id="MobiDB-lite"/>
    </source>
</evidence>
<dbReference type="AlphaFoldDB" id="U4LT76"/>
<feature type="compositionally biased region" description="Polar residues" evidence="1">
    <location>
        <begin position="11"/>
        <end position="23"/>
    </location>
</feature>
<organism evidence="2 3">
    <name type="scientific">Pyronema omphalodes (strain CBS 100304)</name>
    <name type="common">Pyronema confluens</name>
    <dbReference type="NCBI Taxonomy" id="1076935"/>
    <lineage>
        <taxon>Eukaryota</taxon>
        <taxon>Fungi</taxon>
        <taxon>Dikarya</taxon>
        <taxon>Ascomycota</taxon>
        <taxon>Pezizomycotina</taxon>
        <taxon>Pezizomycetes</taxon>
        <taxon>Pezizales</taxon>
        <taxon>Pyronemataceae</taxon>
        <taxon>Pyronema</taxon>
    </lineage>
</organism>
<evidence type="ECO:0000313" key="2">
    <source>
        <dbReference type="EMBL" id="CCX32660.1"/>
    </source>
</evidence>